<keyword evidence="1 5" id="KW-0547">Nucleotide-binding</keyword>
<dbReference type="SUPFAM" id="SSF52540">
    <property type="entry name" value="P-loop containing nucleoside triphosphate hydrolases"/>
    <property type="match status" value="1"/>
</dbReference>
<evidence type="ECO:0000313" key="8">
    <source>
        <dbReference type="Proteomes" id="UP000198310"/>
    </source>
</evidence>
<dbReference type="Pfam" id="PF00580">
    <property type="entry name" value="UvrD-helicase"/>
    <property type="match status" value="1"/>
</dbReference>
<feature type="domain" description="UvrD-like helicase ATP-binding" evidence="6">
    <location>
        <begin position="213"/>
        <end position="543"/>
    </location>
</feature>
<accession>A0A239AEQ1</accession>
<dbReference type="GO" id="GO:0043138">
    <property type="term" value="F:3'-5' DNA helicase activity"/>
    <property type="evidence" value="ECO:0007669"/>
    <property type="project" value="TreeGrafter"/>
</dbReference>
<dbReference type="GO" id="GO:0016787">
    <property type="term" value="F:hydrolase activity"/>
    <property type="evidence" value="ECO:0007669"/>
    <property type="project" value="UniProtKB-UniRule"/>
</dbReference>
<dbReference type="PANTHER" id="PTHR11070">
    <property type="entry name" value="UVRD / RECB / PCRA DNA HELICASE FAMILY MEMBER"/>
    <property type="match status" value="1"/>
</dbReference>
<protein>
    <submittedName>
        <fullName evidence="7">DNA helicase-2 / ATP-dependent DNA helicase PcrA</fullName>
    </submittedName>
</protein>
<dbReference type="Proteomes" id="UP000198310">
    <property type="component" value="Unassembled WGS sequence"/>
</dbReference>
<evidence type="ECO:0000256" key="4">
    <source>
        <dbReference type="ARBA" id="ARBA00022840"/>
    </source>
</evidence>
<proteinExistence type="predicted"/>
<dbReference type="InterPro" id="IPR027785">
    <property type="entry name" value="UvrD-like_helicase_C"/>
</dbReference>
<keyword evidence="3 5" id="KW-0347">Helicase</keyword>
<keyword evidence="8" id="KW-1185">Reference proteome</keyword>
<organism evidence="7 8">
    <name type="scientific">Hymenobacter mucosus</name>
    <dbReference type="NCBI Taxonomy" id="1411120"/>
    <lineage>
        <taxon>Bacteria</taxon>
        <taxon>Pseudomonadati</taxon>
        <taxon>Bacteroidota</taxon>
        <taxon>Cytophagia</taxon>
        <taxon>Cytophagales</taxon>
        <taxon>Hymenobacteraceae</taxon>
        <taxon>Hymenobacter</taxon>
    </lineage>
</organism>
<dbReference type="InterPro" id="IPR027417">
    <property type="entry name" value="P-loop_NTPase"/>
</dbReference>
<dbReference type="PROSITE" id="PS51198">
    <property type="entry name" value="UVRD_HELICASE_ATP_BIND"/>
    <property type="match status" value="1"/>
</dbReference>
<evidence type="ECO:0000313" key="7">
    <source>
        <dbReference type="EMBL" id="SNR94127.1"/>
    </source>
</evidence>
<keyword evidence="2 5" id="KW-0378">Hydrolase</keyword>
<dbReference type="EMBL" id="FZNS01000012">
    <property type="protein sequence ID" value="SNR94127.1"/>
    <property type="molecule type" value="Genomic_DNA"/>
</dbReference>
<evidence type="ECO:0000256" key="5">
    <source>
        <dbReference type="PROSITE-ProRule" id="PRU00560"/>
    </source>
</evidence>
<evidence type="ECO:0000259" key="6">
    <source>
        <dbReference type="PROSITE" id="PS51198"/>
    </source>
</evidence>
<dbReference type="GO" id="GO:0000725">
    <property type="term" value="P:recombinational repair"/>
    <property type="evidence" value="ECO:0007669"/>
    <property type="project" value="TreeGrafter"/>
</dbReference>
<dbReference type="GO" id="GO:0005524">
    <property type="term" value="F:ATP binding"/>
    <property type="evidence" value="ECO:0007669"/>
    <property type="project" value="UniProtKB-UniRule"/>
</dbReference>
<keyword evidence="4 5" id="KW-0067">ATP-binding</keyword>
<name>A0A239AEQ1_9BACT</name>
<dbReference type="GO" id="GO:0005829">
    <property type="term" value="C:cytosol"/>
    <property type="evidence" value="ECO:0007669"/>
    <property type="project" value="TreeGrafter"/>
</dbReference>
<evidence type="ECO:0000256" key="3">
    <source>
        <dbReference type="ARBA" id="ARBA00022806"/>
    </source>
</evidence>
<dbReference type="Pfam" id="PF13538">
    <property type="entry name" value="UvrD_C_2"/>
    <property type="match status" value="1"/>
</dbReference>
<dbReference type="Gene3D" id="3.40.50.300">
    <property type="entry name" value="P-loop containing nucleotide triphosphate hydrolases"/>
    <property type="match status" value="2"/>
</dbReference>
<dbReference type="GO" id="GO:0003677">
    <property type="term" value="F:DNA binding"/>
    <property type="evidence" value="ECO:0007669"/>
    <property type="project" value="InterPro"/>
</dbReference>
<evidence type="ECO:0000256" key="1">
    <source>
        <dbReference type="ARBA" id="ARBA00022741"/>
    </source>
</evidence>
<sequence>MLSPLGSISQAPHVINATEQEEREYLEEIKEHLAFAVKRVDDAVKQFSDELRQKKQYIHEHQSGMDDADMVAAGQSINRMAFTGTAAVVRKRKLIKLGQSPYFGRIDFVTQNQVTTPVYIGVHSFSDEQQRRNVIYDWRAPISSMFYDFELGEAFYATPSGTVQGTIELKRQYKIRDGRLEFMIENGVNIHDDVLQRELAKSSDDKMRNIVATIQRDQNAVIRNESAPVMVIQGVAGSGKTSIALHRIAFLLYRYRETIAAKDILIISPNKVFADYISNVLPELGEEHIPELGMEELAADLLDNRYQFQTFFEQVSALLDGHNPAFIERIRFKSSFEFLSKLNQYLLHIENTYFTVTELRVGSTLVPRTLILEKFKAYHRVPLLKRFALVGQDVQAYVRDATRRKLSGREKATIGEAIPRMFKFNQVLDLYRDFYRWIGKPGLFQIDHRMKLEYADVFALIYLRIRLEGSSTYDQVKHLLVDEMQDYTPVQYAVLSRLFLCRKTILGDVSQTVNPYSASSAETIERVFPQADVVRLDRSYRSTMEITAFAQRIRPNPNIIPLERHGQEPTVVRYTTREEELAAIKQLLVAFRNSANHSLGIICKTLQQAEDAYEALEAPGVHLLTEESTTFKEGVILTTAHLAKGLEFDEVIVPFVSTQNYKTEVDKSMLYVACTRAMHQLTLTYSGELTPFLSV</sequence>
<dbReference type="PANTHER" id="PTHR11070:SF17">
    <property type="entry name" value="DNA HELICASE IV"/>
    <property type="match status" value="1"/>
</dbReference>
<dbReference type="AlphaFoldDB" id="A0A239AEQ1"/>
<dbReference type="InterPro" id="IPR014016">
    <property type="entry name" value="UvrD-like_ATP-bd"/>
</dbReference>
<gene>
    <name evidence="7" type="ORF">SAMN06269173_11234</name>
</gene>
<evidence type="ECO:0000256" key="2">
    <source>
        <dbReference type="ARBA" id="ARBA00022801"/>
    </source>
</evidence>
<reference evidence="8" key="1">
    <citation type="submission" date="2017-06" db="EMBL/GenBank/DDBJ databases">
        <authorList>
            <person name="Varghese N."/>
            <person name="Submissions S."/>
        </authorList>
    </citation>
    <scope>NUCLEOTIDE SEQUENCE [LARGE SCALE GENOMIC DNA]</scope>
    <source>
        <strain evidence="8">DSM 28041</strain>
    </source>
</reference>
<feature type="binding site" evidence="5">
    <location>
        <begin position="234"/>
        <end position="241"/>
    </location>
    <ligand>
        <name>ATP</name>
        <dbReference type="ChEBI" id="CHEBI:30616"/>
    </ligand>
</feature>
<dbReference type="InterPro" id="IPR000212">
    <property type="entry name" value="DNA_helicase_UvrD/REP"/>
</dbReference>